<organism evidence="9">
    <name type="scientific">Soboliphyme baturini</name>
    <dbReference type="NCBI Taxonomy" id="241478"/>
    <lineage>
        <taxon>Eukaryota</taxon>
        <taxon>Metazoa</taxon>
        <taxon>Ecdysozoa</taxon>
        <taxon>Nematoda</taxon>
        <taxon>Enoplea</taxon>
        <taxon>Dorylaimia</taxon>
        <taxon>Dioctophymatida</taxon>
        <taxon>Dioctophymatoidea</taxon>
        <taxon>Soboliphymatidae</taxon>
        <taxon>Soboliphyme</taxon>
    </lineage>
</organism>
<reference evidence="7 8" key="2">
    <citation type="submission" date="2018-11" db="EMBL/GenBank/DDBJ databases">
        <authorList>
            <consortium name="Pathogen Informatics"/>
        </authorList>
    </citation>
    <scope>NUCLEOTIDE SEQUENCE [LARGE SCALE GENOMIC DNA]</scope>
</reference>
<keyword evidence="1" id="KW-0677">Repeat</keyword>
<dbReference type="PROSITE" id="PS01180">
    <property type="entry name" value="CUB"/>
    <property type="match status" value="2"/>
</dbReference>
<reference evidence="9" key="1">
    <citation type="submission" date="2016-06" db="UniProtKB">
        <authorList>
            <consortium name="WormBaseParasite"/>
        </authorList>
    </citation>
    <scope>IDENTIFICATION</scope>
</reference>
<keyword evidence="8" id="KW-1185">Reference proteome</keyword>
<dbReference type="InterPro" id="IPR000742">
    <property type="entry name" value="EGF"/>
</dbReference>
<dbReference type="PROSITE" id="PS00022">
    <property type="entry name" value="EGF_1"/>
    <property type="match status" value="3"/>
</dbReference>
<feature type="domain" description="CUB" evidence="5">
    <location>
        <begin position="453"/>
        <end position="568"/>
    </location>
</feature>
<feature type="domain" description="EGF-like" evidence="6">
    <location>
        <begin position="568"/>
        <end position="604"/>
    </location>
</feature>
<dbReference type="SMART" id="SM00181">
    <property type="entry name" value="EGF"/>
    <property type="match status" value="3"/>
</dbReference>
<dbReference type="SUPFAM" id="SSF57196">
    <property type="entry name" value="EGF/Laminin"/>
    <property type="match status" value="2"/>
</dbReference>
<dbReference type="InterPro" id="IPR035914">
    <property type="entry name" value="Sperma_CUB_dom_sf"/>
</dbReference>
<evidence type="ECO:0000256" key="3">
    <source>
        <dbReference type="PROSITE-ProRule" id="PRU00059"/>
    </source>
</evidence>
<keyword evidence="4" id="KW-0245">EGF-like domain</keyword>
<dbReference type="Pfam" id="PF00431">
    <property type="entry name" value="CUB"/>
    <property type="match status" value="2"/>
</dbReference>
<dbReference type="GO" id="GO:0005509">
    <property type="term" value="F:calcium ion binding"/>
    <property type="evidence" value="ECO:0007669"/>
    <property type="project" value="InterPro"/>
</dbReference>
<dbReference type="AlphaFoldDB" id="A0A183ICZ7"/>
<feature type="domain" description="EGF-like" evidence="6">
    <location>
        <begin position="280"/>
        <end position="319"/>
    </location>
</feature>
<name>A0A183ICZ7_9BILA</name>
<dbReference type="EMBL" id="UZAM01006843">
    <property type="protein sequence ID" value="VDO94508.1"/>
    <property type="molecule type" value="Genomic_DNA"/>
</dbReference>
<dbReference type="SUPFAM" id="SSF49854">
    <property type="entry name" value="Spermadhesin, CUB domain"/>
    <property type="match status" value="3"/>
</dbReference>
<keyword evidence="2 4" id="KW-1015">Disulfide bond</keyword>
<feature type="disulfide bond" evidence="4">
    <location>
        <begin position="309"/>
        <end position="318"/>
    </location>
</feature>
<comment type="caution">
    <text evidence="4">Lacks conserved residue(s) required for the propagation of feature annotation.</text>
</comment>
<feature type="disulfide bond" evidence="4">
    <location>
        <begin position="594"/>
        <end position="603"/>
    </location>
</feature>
<accession>A0A183ICZ7</accession>
<sequence>MFILDLQAEDAWRQVLLTEMFQLFVTPELAEMKPTSIGCPHRRNVLPPQNVVNEFDKRLKTIRLLCGGGMFATCCIVLLPPGHLKLLKSTIKSTCATNKSISADMFNVKMADNVSVKLVSGDASALKNSQESSAKKVTSLSPLPYFMLLLEIDFCAHLPCQNGATCVSGMTNGTTVTCGTGIMVNRLHSANLKMTTVIDVGPYATVNLMMLLMNFDCHDAAITVHDGADDSFEQLAKYCSLPSLSYISHATQRYLTVVYKSFTAISSSKSDVFKLVWSSTFVSCNNFTCEHGGHCISSSAEAHIPHCVCPSGWTGLHCDMPSELIYDISNQNVLKIPNGVLASPNYPNLYPSGQRNLLTLITSPTMVFQFKLELLMLEASFDGACYDSLSIYDGELSDLSSNLLGRFCGSYDKQNLPLFRRNVTSGPLATVLFSSDQFVQDQGFLLCFSSISCGQTFVSASSGTISSPHYPKHYPYMSNCHYTIHANRTGYKVLLTINKFDLETSPDCFADFLQIQLSENPATTIRLCGGLAGLTQRNFASDSDTIRLYFHSDTYIERTGFSVTYDIVLDTCANMSCPPHSECVLSTTGAKCQCLHGYEGESCTEIDYCLHVTCSNHGTCNKMIGGYNCSCNKGWMGKDCELGGETSISTSGSGQIASPNYAYHSVGTLTCKWRMMSVLPGKQGIVSGFQLQFNPLNISSRGNCTEESTDVVMLYDHISQTPQVQPVKK</sequence>
<feature type="domain" description="EGF-like" evidence="6">
    <location>
        <begin position="605"/>
        <end position="641"/>
    </location>
</feature>
<proteinExistence type="predicted"/>
<dbReference type="SMART" id="SM00042">
    <property type="entry name" value="CUB"/>
    <property type="match status" value="2"/>
</dbReference>
<evidence type="ECO:0000313" key="9">
    <source>
        <dbReference type="WBParaSite" id="SBAD_0000156201-mRNA-1"/>
    </source>
</evidence>
<dbReference type="FunFam" id="2.60.120.290:FF:000005">
    <property type="entry name" value="Procollagen C-endopeptidase enhancer 1"/>
    <property type="match status" value="1"/>
</dbReference>
<dbReference type="Gene3D" id="2.10.25.10">
    <property type="entry name" value="Laminin"/>
    <property type="match status" value="3"/>
</dbReference>
<dbReference type="Gene3D" id="2.60.120.290">
    <property type="entry name" value="Spermadhesin, CUB domain"/>
    <property type="match status" value="2"/>
</dbReference>
<gene>
    <name evidence="7" type="ORF">SBAD_LOCUS1491</name>
</gene>
<feature type="domain" description="CUB" evidence="5">
    <location>
        <begin position="330"/>
        <end position="451"/>
    </location>
</feature>
<protein>
    <submittedName>
        <fullName evidence="9">Deleted in malignant brain tumors 1 protein</fullName>
    </submittedName>
</protein>
<dbReference type="Pfam" id="PF00008">
    <property type="entry name" value="EGF"/>
    <property type="match status" value="1"/>
</dbReference>
<evidence type="ECO:0000313" key="7">
    <source>
        <dbReference type="EMBL" id="VDO94508.1"/>
    </source>
</evidence>
<evidence type="ECO:0000259" key="5">
    <source>
        <dbReference type="PROSITE" id="PS01180"/>
    </source>
</evidence>
<evidence type="ECO:0000256" key="2">
    <source>
        <dbReference type="ARBA" id="ARBA00023157"/>
    </source>
</evidence>
<feature type="disulfide bond" evidence="4">
    <location>
        <begin position="631"/>
        <end position="640"/>
    </location>
</feature>
<dbReference type="CDD" id="cd00041">
    <property type="entry name" value="CUB"/>
    <property type="match status" value="2"/>
</dbReference>
<dbReference type="CDD" id="cd00054">
    <property type="entry name" value="EGF_CA"/>
    <property type="match status" value="1"/>
</dbReference>
<dbReference type="InterPro" id="IPR000859">
    <property type="entry name" value="CUB_dom"/>
</dbReference>
<dbReference type="InterPro" id="IPR001881">
    <property type="entry name" value="EGF-like_Ca-bd_dom"/>
</dbReference>
<evidence type="ECO:0000259" key="6">
    <source>
        <dbReference type="PROSITE" id="PS50026"/>
    </source>
</evidence>
<evidence type="ECO:0000313" key="8">
    <source>
        <dbReference type="Proteomes" id="UP000270296"/>
    </source>
</evidence>
<dbReference type="OrthoDB" id="10009301at2759"/>
<dbReference type="PANTHER" id="PTHR24251">
    <property type="entry name" value="OVOCHYMASE-RELATED"/>
    <property type="match status" value="1"/>
</dbReference>
<dbReference type="Proteomes" id="UP000270296">
    <property type="component" value="Unassembled WGS sequence"/>
</dbReference>
<evidence type="ECO:0000256" key="1">
    <source>
        <dbReference type="ARBA" id="ARBA00022737"/>
    </source>
</evidence>
<feature type="disulfide bond" evidence="3">
    <location>
        <begin position="453"/>
        <end position="480"/>
    </location>
</feature>
<dbReference type="PROSITE" id="PS01186">
    <property type="entry name" value="EGF_2"/>
    <property type="match status" value="3"/>
</dbReference>
<dbReference type="Pfam" id="PF23106">
    <property type="entry name" value="EGF_Teneurin"/>
    <property type="match status" value="1"/>
</dbReference>
<dbReference type="SMART" id="SM00179">
    <property type="entry name" value="EGF_CA"/>
    <property type="match status" value="1"/>
</dbReference>
<evidence type="ECO:0000256" key="4">
    <source>
        <dbReference type="PROSITE-ProRule" id="PRU00076"/>
    </source>
</evidence>
<dbReference type="WBParaSite" id="SBAD_0000156201-mRNA-1">
    <property type="protein sequence ID" value="SBAD_0000156201-mRNA-1"/>
    <property type="gene ID" value="SBAD_0000156201"/>
</dbReference>
<dbReference type="PROSITE" id="PS50026">
    <property type="entry name" value="EGF_3"/>
    <property type="match status" value="3"/>
</dbReference>